<feature type="transmembrane region" description="Helical" evidence="7">
    <location>
        <begin position="81"/>
        <end position="101"/>
    </location>
</feature>
<dbReference type="InterPro" id="IPR027417">
    <property type="entry name" value="P-loop_NTPase"/>
</dbReference>
<keyword evidence="2 7" id="KW-0812">Transmembrane</keyword>
<dbReference type="InterPro" id="IPR011527">
    <property type="entry name" value="ABC1_TM_dom"/>
</dbReference>
<dbReference type="PROSITE" id="PS50929">
    <property type="entry name" value="ABC_TM1F"/>
    <property type="match status" value="1"/>
</dbReference>
<evidence type="ECO:0000313" key="10">
    <source>
        <dbReference type="EMBL" id="USG62022.1"/>
    </source>
</evidence>
<dbReference type="InterPro" id="IPR010128">
    <property type="entry name" value="ATPase_T1SS_PrtD-like"/>
</dbReference>
<keyword evidence="5 7" id="KW-1133">Transmembrane helix</keyword>
<dbReference type="InterPro" id="IPR036640">
    <property type="entry name" value="ABC1_TM_sf"/>
</dbReference>
<dbReference type="InterPro" id="IPR039421">
    <property type="entry name" value="Type_1_exporter"/>
</dbReference>
<dbReference type="Gene3D" id="1.20.1560.10">
    <property type="entry name" value="ABC transporter type 1, transmembrane domain"/>
    <property type="match status" value="1"/>
</dbReference>
<gene>
    <name evidence="10" type="ORF">NBZ79_03410</name>
</gene>
<accession>A0ABY4W492</accession>
<dbReference type="PROSITE" id="PS00211">
    <property type="entry name" value="ABC_TRANSPORTER_1"/>
    <property type="match status" value="1"/>
</dbReference>
<feature type="domain" description="ABC transporter" evidence="8">
    <location>
        <begin position="354"/>
        <end position="593"/>
    </location>
</feature>
<dbReference type="PANTHER" id="PTHR24221:SF248">
    <property type="entry name" value="ABC TRANSPORTER TRANSMEMBRANE REGION"/>
    <property type="match status" value="1"/>
</dbReference>
<evidence type="ECO:0000259" key="9">
    <source>
        <dbReference type="PROSITE" id="PS50929"/>
    </source>
</evidence>
<dbReference type="Gene3D" id="3.40.50.300">
    <property type="entry name" value="P-loop containing nucleotide triphosphate hydrolases"/>
    <property type="match status" value="1"/>
</dbReference>
<evidence type="ECO:0000256" key="2">
    <source>
        <dbReference type="ARBA" id="ARBA00022692"/>
    </source>
</evidence>
<sequence length="594" mass="63964">MVNTVFATYGRSPSNGMRQEQACVIDSEPAHPKPVLRNAFLSVKGAFIGAALISLLINVLMLTGPLFMLQIYDRVLSSGSVPTLLTLSIIVLTLYALYGLLELIRGRIFTRISQKIDNHLTSIAYKTSNNLALNRGETSRDVRPTQDLDNIRTFLGGNGPASLFDLPWMPFYLGIIYLFSSTLGAVALTGALMICVLIGLNEILSRHPSKETSFATQSRLSAIEEGRRNAEAIQAMGLATVFADIWHRKNTRFLNTARRGSDVTFFFGTSIKTLRFILQSAMLAVGAWLVIQQEITAGVMIAASIMTGRAVAPVESAVGNWRSLLSARQSIKTLSEYLMHQDGATEKIKLALPNKSFDVHQLAAGVPDLSKPIIRSVTFSLKAGDGLGVIGPSGSGKSTLARALVGAARQFAGTVRFDGAGLTQWDEDRYGDFIGYLPQSVQLFDGTIAQNISRFKDDAQSESIVEASQMAGIHDFITSLPDGYNTKFISSGSLLSAGQRQRVAIARAVFGCPFLVVLDEPNSNLDAAGDTALTNTIKSLRERGSVVVVVAHRPCAISAVNTVLCLQNGEVTALGPKKETMGQLLSTINKEATG</sequence>
<evidence type="ECO:0000256" key="4">
    <source>
        <dbReference type="ARBA" id="ARBA00022840"/>
    </source>
</evidence>
<proteinExistence type="predicted"/>
<protein>
    <submittedName>
        <fullName evidence="10">Type I secretion system permease/ATPase</fullName>
    </submittedName>
</protein>
<evidence type="ECO:0000256" key="5">
    <source>
        <dbReference type="ARBA" id="ARBA00022989"/>
    </source>
</evidence>
<organism evidence="10 11">
    <name type="scientific">Sneathiella marina</name>
    <dbReference type="NCBI Taxonomy" id="2950108"/>
    <lineage>
        <taxon>Bacteria</taxon>
        <taxon>Pseudomonadati</taxon>
        <taxon>Pseudomonadota</taxon>
        <taxon>Alphaproteobacteria</taxon>
        <taxon>Sneathiellales</taxon>
        <taxon>Sneathiellaceae</taxon>
        <taxon>Sneathiella</taxon>
    </lineage>
</organism>
<dbReference type="Pfam" id="PF00664">
    <property type="entry name" value="ABC_membrane"/>
    <property type="match status" value="1"/>
</dbReference>
<keyword evidence="6 7" id="KW-0472">Membrane</keyword>
<keyword evidence="11" id="KW-1185">Reference proteome</keyword>
<keyword evidence="3" id="KW-0547">Nucleotide-binding</keyword>
<dbReference type="SUPFAM" id="SSF52540">
    <property type="entry name" value="P-loop containing nucleoside triphosphate hydrolases"/>
    <property type="match status" value="1"/>
</dbReference>
<dbReference type="RefSeq" id="WP_251935547.1">
    <property type="nucleotide sequence ID" value="NZ_CP098747.1"/>
</dbReference>
<evidence type="ECO:0000256" key="6">
    <source>
        <dbReference type="ARBA" id="ARBA00023136"/>
    </source>
</evidence>
<evidence type="ECO:0000256" key="3">
    <source>
        <dbReference type="ARBA" id="ARBA00022741"/>
    </source>
</evidence>
<dbReference type="Pfam" id="PF00005">
    <property type="entry name" value="ABC_tran"/>
    <property type="match status" value="1"/>
</dbReference>
<dbReference type="PROSITE" id="PS50893">
    <property type="entry name" value="ABC_TRANSPORTER_2"/>
    <property type="match status" value="1"/>
</dbReference>
<evidence type="ECO:0000313" key="11">
    <source>
        <dbReference type="Proteomes" id="UP001056291"/>
    </source>
</evidence>
<dbReference type="Proteomes" id="UP001056291">
    <property type="component" value="Chromosome"/>
</dbReference>
<dbReference type="EMBL" id="CP098747">
    <property type="protein sequence ID" value="USG62022.1"/>
    <property type="molecule type" value="Genomic_DNA"/>
</dbReference>
<dbReference type="InterPro" id="IPR017871">
    <property type="entry name" value="ABC_transporter-like_CS"/>
</dbReference>
<feature type="domain" description="ABC transmembrane type-1" evidence="9">
    <location>
        <begin position="48"/>
        <end position="326"/>
    </location>
</feature>
<name>A0ABY4W492_9PROT</name>
<evidence type="ECO:0000256" key="1">
    <source>
        <dbReference type="ARBA" id="ARBA00004651"/>
    </source>
</evidence>
<feature type="transmembrane region" description="Helical" evidence="7">
    <location>
        <begin position="171"/>
        <end position="200"/>
    </location>
</feature>
<evidence type="ECO:0000256" key="7">
    <source>
        <dbReference type="SAM" id="Phobius"/>
    </source>
</evidence>
<evidence type="ECO:0000259" key="8">
    <source>
        <dbReference type="PROSITE" id="PS50893"/>
    </source>
</evidence>
<comment type="subcellular location">
    <subcellularLocation>
        <location evidence="1">Cell membrane</location>
        <topology evidence="1">Multi-pass membrane protein</topology>
    </subcellularLocation>
</comment>
<dbReference type="PANTHER" id="PTHR24221">
    <property type="entry name" value="ATP-BINDING CASSETTE SUB-FAMILY B"/>
    <property type="match status" value="1"/>
</dbReference>
<dbReference type="SUPFAM" id="SSF90123">
    <property type="entry name" value="ABC transporter transmembrane region"/>
    <property type="match status" value="1"/>
</dbReference>
<dbReference type="NCBIfam" id="TIGR01842">
    <property type="entry name" value="type_I_sec_PrtD"/>
    <property type="match status" value="1"/>
</dbReference>
<feature type="transmembrane region" description="Helical" evidence="7">
    <location>
        <begin position="46"/>
        <end position="69"/>
    </location>
</feature>
<dbReference type="SMART" id="SM00382">
    <property type="entry name" value="AAA"/>
    <property type="match status" value="1"/>
</dbReference>
<keyword evidence="4" id="KW-0067">ATP-binding</keyword>
<dbReference type="InterPro" id="IPR003593">
    <property type="entry name" value="AAA+_ATPase"/>
</dbReference>
<dbReference type="InterPro" id="IPR003439">
    <property type="entry name" value="ABC_transporter-like_ATP-bd"/>
</dbReference>
<reference evidence="10" key="1">
    <citation type="submission" date="2022-06" db="EMBL/GenBank/DDBJ databases">
        <title>Sneathiella actinostolidae sp. nov., isolated from a sea anemonein the Western Pacific Ocean.</title>
        <authorList>
            <person name="Wei M.J."/>
        </authorList>
    </citation>
    <scope>NUCLEOTIDE SEQUENCE</scope>
    <source>
        <strain evidence="10">PHK-P5</strain>
    </source>
</reference>